<evidence type="ECO:0000256" key="2">
    <source>
        <dbReference type="ARBA" id="ARBA00023052"/>
    </source>
</evidence>
<protein>
    <submittedName>
        <fullName evidence="8">3D-(3,5/4)-trihydroxycyclohexane-1,2-dione acylhydrolase (Decyclizing)</fullName>
        <ecNumber evidence="7">3.7.1.22</ecNumber>
    </submittedName>
</protein>
<keyword evidence="7" id="KW-0378">Hydrolase</keyword>
<dbReference type="NCBIfam" id="TIGR04377">
    <property type="entry name" value="myo_inos_iolD"/>
    <property type="match status" value="1"/>
</dbReference>
<organism evidence="8 9">
    <name type="scientific">Avibacterium paragallinarum</name>
    <name type="common">Haemophilus gallinarum</name>
    <dbReference type="NCBI Taxonomy" id="728"/>
    <lineage>
        <taxon>Bacteria</taxon>
        <taxon>Pseudomonadati</taxon>
        <taxon>Pseudomonadota</taxon>
        <taxon>Gammaproteobacteria</taxon>
        <taxon>Pasteurellales</taxon>
        <taxon>Pasteurellaceae</taxon>
        <taxon>Avibacterium</taxon>
    </lineage>
</organism>
<evidence type="ECO:0000313" key="9">
    <source>
        <dbReference type="Proteomes" id="UP000247594"/>
    </source>
</evidence>
<dbReference type="CDD" id="cd02003">
    <property type="entry name" value="TPP_IolD"/>
    <property type="match status" value="1"/>
</dbReference>
<dbReference type="InterPro" id="IPR030817">
    <property type="entry name" value="Myo_inos_IolD"/>
</dbReference>
<sequence length="646" mass="72001">MKTIRLTVAQALVKFLDNQYVEFDGKVTKFIEGIFGIFGHGNVLGLGQALEQDAGELIVRQGRNEQGMAHVAIGFAKQKLRKQIYACTSSVGPGAANMITAAATATANRIPLLLLPGDVFATRQPDPVLQQIEQPYDLSISSNDAFRAVSKYWDRINRPEQLMTACINAMRVLTDPAETGAVTLALPQDVQAEAYDFPEYFLQKRIHRIERTLPTEAMLQDALALIQSKKKPLIICGGGVRYSEAAEQLKAFAERYHIPFAETQAGKSAVLSSHYLNVGGVGETGCLSANLLAKEADLIIGIGTRYTDFTTSSKWIFQHPEVNYLNINVSRFDTYKLDGVQITADAKKTLENLTALLSSTHYQTAWGEQIAQAKQQFEAERERLYHLSYTEKDFVPEVDDCLNREAVFNEFIQLTHSRLTQSRVLGILNEQLGENDVIVGAAGSLPGDLQRVWQSKGENTYHLEYGYSCMGYEVNAALGVKLAQPEREVYALLGDGSYMMLHSELVTSIQERKKINVVLFDNMTNGCINNLQIGHGMDSFATEFRFRNAETQQLNGDFVPVDFAMNAASYGCKTYRVTNEEELIAALEDAKKQSVSTLIDVKVLPKTMVHSYGSWWHVGVAEVSEKERVQQAYENAVKHIDEARRY</sequence>
<dbReference type="GO" id="GO:0050660">
    <property type="term" value="F:flavin adenine dinucleotide binding"/>
    <property type="evidence" value="ECO:0007669"/>
    <property type="project" value="TreeGrafter"/>
</dbReference>
<evidence type="ECO:0000259" key="5">
    <source>
        <dbReference type="Pfam" id="PF02775"/>
    </source>
</evidence>
<name>A0AAE5TIU2_AVIPA</name>
<dbReference type="PANTHER" id="PTHR18968">
    <property type="entry name" value="THIAMINE PYROPHOSPHATE ENZYMES"/>
    <property type="match status" value="1"/>
</dbReference>
<dbReference type="PANTHER" id="PTHR18968:SF9">
    <property type="entry name" value="3D-(3,5_4)-TRIHYDROXYCYCLOHEXANE-1,2-DIONE HYDROLASE"/>
    <property type="match status" value="1"/>
</dbReference>
<dbReference type="CDD" id="cd07035">
    <property type="entry name" value="TPP_PYR_POX_like"/>
    <property type="match status" value="1"/>
</dbReference>
<reference evidence="8 9" key="1">
    <citation type="submission" date="2018-06" db="EMBL/GenBank/DDBJ databases">
        <authorList>
            <person name="Teymurazov M."/>
            <person name="Kislichkina A."/>
            <person name="Abaymova A."/>
            <person name="Mukhina T."/>
            <person name="Mayskaya N."/>
            <person name="Svetoch E."/>
            <person name="Bogun A."/>
        </authorList>
    </citation>
    <scope>NUCLEOTIDE SEQUENCE [LARGE SCALE GENOMIC DNA]</scope>
    <source>
        <strain evidence="8 9">SCPM-O-B-8406</strain>
    </source>
</reference>
<dbReference type="InterPro" id="IPR000399">
    <property type="entry name" value="TPP-bd_CS"/>
</dbReference>
<dbReference type="GO" id="GO:0019310">
    <property type="term" value="P:inositol catabolic process"/>
    <property type="evidence" value="ECO:0007669"/>
    <property type="project" value="InterPro"/>
</dbReference>
<dbReference type="InterPro" id="IPR011766">
    <property type="entry name" value="TPP_enzyme_TPP-bd"/>
</dbReference>
<evidence type="ECO:0000256" key="3">
    <source>
        <dbReference type="RuleBase" id="RU362132"/>
    </source>
</evidence>
<dbReference type="RefSeq" id="WP_110478909.1">
    <property type="nucleotide sequence ID" value="NZ_CP081939.1"/>
</dbReference>
<dbReference type="PROSITE" id="PS00187">
    <property type="entry name" value="TPP_ENZYMES"/>
    <property type="match status" value="1"/>
</dbReference>
<dbReference type="InterPro" id="IPR045229">
    <property type="entry name" value="TPP_enz"/>
</dbReference>
<dbReference type="InterPro" id="IPR029035">
    <property type="entry name" value="DHS-like_NAD/FAD-binding_dom"/>
</dbReference>
<feature type="domain" description="Thiamine pyrophosphate enzyme central" evidence="4">
    <location>
        <begin position="219"/>
        <end position="353"/>
    </location>
</feature>
<evidence type="ECO:0000313" key="7">
    <source>
        <dbReference type="EMBL" id="MEE6041758.1"/>
    </source>
</evidence>
<reference evidence="7" key="3">
    <citation type="submission" date="2022-05" db="EMBL/GenBank/DDBJ databases">
        <authorList>
            <person name="Chen Y."/>
            <person name="Zhu J."/>
            <person name="Zhu K."/>
        </authorList>
    </citation>
    <scope>NUCLEOTIDE SEQUENCE</scope>
    <source>
        <strain evidence="7">AV25</strain>
    </source>
</reference>
<dbReference type="SUPFAM" id="SSF52518">
    <property type="entry name" value="Thiamin diphosphate-binding fold (THDP-binding)"/>
    <property type="match status" value="2"/>
</dbReference>
<dbReference type="EC" id="3.7.1.22" evidence="7"/>
<dbReference type="GO" id="GO:0003984">
    <property type="term" value="F:acetolactate synthase activity"/>
    <property type="evidence" value="ECO:0007669"/>
    <property type="project" value="TreeGrafter"/>
</dbReference>
<dbReference type="Proteomes" id="UP001347884">
    <property type="component" value="Unassembled WGS sequence"/>
</dbReference>
<dbReference type="GO" id="GO:0009097">
    <property type="term" value="P:isoleucine biosynthetic process"/>
    <property type="evidence" value="ECO:0007669"/>
    <property type="project" value="TreeGrafter"/>
</dbReference>
<dbReference type="InterPro" id="IPR029061">
    <property type="entry name" value="THDP-binding"/>
</dbReference>
<dbReference type="Pfam" id="PF02775">
    <property type="entry name" value="TPP_enzyme_C"/>
    <property type="match status" value="1"/>
</dbReference>
<dbReference type="Gene3D" id="3.40.50.1220">
    <property type="entry name" value="TPP-binding domain"/>
    <property type="match status" value="1"/>
</dbReference>
<dbReference type="AlphaFoldDB" id="A0AAE5TIU2"/>
<dbReference type="GO" id="GO:0000287">
    <property type="term" value="F:magnesium ion binding"/>
    <property type="evidence" value="ECO:0007669"/>
    <property type="project" value="InterPro"/>
</dbReference>
<feature type="domain" description="Thiamine pyrophosphate enzyme N-terminal TPP-binding" evidence="6">
    <location>
        <begin position="32"/>
        <end position="132"/>
    </location>
</feature>
<dbReference type="InterPro" id="IPR012001">
    <property type="entry name" value="Thiamin_PyroP_enz_TPP-bd_dom"/>
</dbReference>
<comment type="similarity">
    <text evidence="1 3">Belongs to the TPP enzyme family.</text>
</comment>
<gene>
    <name evidence="8" type="primary">iolD</name>
    <name evidence="8" type="ORF">DM482_03055</name>
    <name evidence="7" type="ORF">M5S13_07645</name>
</gene>
<dbReference type="EMBL" id="QJPJ01000003">
    <property type="protein sequence ID" value="PXZ40156.1"/>
    <property type="molecule type" value="Genomic_DNA"/>
</dbReference>
<keyword evidence="2 3" id="KW-0786">Thiamine pyrophosphate</keyword>
<dbReference type="InterPro" id="IPR012000">
    <property type="entry name" value="Thiamin_PyroP_enz_cen_dom"/>
</dbReference>
<dbReference type="Pfam" id="PF00205">
    <property type="entry name" value="TPP_enzyme_M"/>
    <property type="match status" value="1"/>
</dbReference>
<reference evidence="7 10" key="2">
    <citation type="journal article" date="2022" name="Front. Microbiol.">
        <title>Commensal bacteria contribute to the growth of multidrug-resistant Avibacterium paragallinarum in chickens.</title>
        <authorList>
            <person name="Zhu J."/>
            <person name="Chen Y."/>
            <person name="Wu Y."/>
            <person name="Wang Y."/>
            <person name="Zhu K."/>
        </authorList>
    </citation>
    <scope>NUCLEOTIDE SEQUENCE [LARGE SCALE GENOMIC DNA]</scope>
    <source>
        <strain evidence="7 10">AV25</strain>
    </source>
</reference>
<comment type="caution">
    <text evidence="8">The sequence shown here is derived from an EMBL/GenBank/DDBJ whole genome shotgun (WGS) entry which is preliminary data.</text>
</comment>
<dbReference type="GO" id="GO:0009099">
    <property type="term" value="P:L-valine biosynthetic process"/>
    <property type="evidence" value="ECO:0007669"/>
    <property type="project" value="TreeGrafter"/>
</dbReference>
<accession>A0AAE5TIU2</accession>
<keyword evidence="10" id="KW-1185">Reference proteome</keyword>
<dbReference type="Gene3D" id="3.40.50.970">
    <property type="match status" value="2"/>
</dbReference>
<dbReference type="GO" id="GO:0030976">
    <property type="term" value="F:thiamine pyrophosphate binding"/>
    <property type="evidence" value="ECO:0007669"/>
    <property type="project" value="InterPro"/>
</dbReference>
<dbReference type="GO" id="GO:0102481">
    <property type="term" value="F:3D-(3,5/4)-trihydroxycyclohexane-1,2-dione hydrolase activity"/>
    <property type="evidence" value="ECO:0007669"/>
    <property type="project" value="UniProtKB-EC"/>
</dbReference>
<dbReference type="SUPFAM" id="SSF52467">
    <property type="entry name" value="DHS-like NAD/FAD-binding domain"/>
    <property type="match status" value="1"/>
</dbReference>
<feature type="domain" description="Thiamine pyrophosphate enzyme TPP-binding" evidence="5">
    <location>
        <begin position="442"/>
        <end position="601"/>
    </location>
</feature>
<dbReference type="Pfam" id="PF02776">
    <property type="entry name" value="TPP_enzyme_N"/>
    <property type="match status" value="1"/>
</dbReference>
<evidence type="ECO:0000259" key="6">
    <source>
        <dbReference type="Pfam" id="PF02776"/>
    </source>
</evidence>
<dbReference type="GO" id="GO:0005948">
    <property type="term" value="C:acetolactate synthase complex"/>
    <property type="evidence" value="ECO:0007669"/>
    <property type="project" value="TreeGrafter"/>
</dbReference>
<proteinExistence type="inferred from homology"/>
<dbReference type="Proteomes" id="UP000247594">
    <property type="component" value="Unassembled WGS sequence"/>
</dbReference>
<dbReference type="EMBL" id="JAMDKF010000015">
    <property type="protein sequence ID" value="MEE6041758.1"/>
    <property type="molecule type" value="Genomic_DNA"/>
</dbReference>
<evidence type="ECO:0000313" key="10">
    <source>
        <dbReference type="Proteomes" id="UP001347884"/>
    </source>
</evidence>
<evidence type="ECO:0000259" key="4">
    <source>
        <dbReference type="Pfam" id="PF00205"/>
    </source>
</evidence>
<evidence type="ECO:0000256" key="1">
    <source>
        <dbReference type="ARBA" id="ARBA00007812"/>
    </source>
</evidence>
<evidence type="ECO:0000313" key="8">
    <source>
        <dbReference type="EMBL" id="PXZ40156.1"/>
    </source>
</evidence>